<dbReference type="KEGG" id="plal:FXN65_14615"/>
<organism evidence="2 3">
    <name type="scientific">Metapseudomonas lalkuanensis</name>
    <dbReference type="NCBI Taxonomy" id="2604832"/>
    <lineage>
        <taxon>Bacteria</taxon>
        <taxon>Pseudomonadati</taxon>
        <taxon>Pseudomonadota</taxon>
        <taxon>Gammaproteobacteria</taxon>
        <taxon>Pseudomonadales</taxon>
        <taxon>Pseudomonadaceae</taxon>
        <taxon>Metapseudomonas</taxon>
    </lineage>
</organism>
<accession>A0A5J6QN56</accession>
<keyword evidence="3" id="KW-1185">Reference proteome</keyword>
<gene>
    <name evidence="2" type="ORF">FXN65_14615</name>
</gene>
<keyword evidence="1" id="KW-0732">Signal</keyword>
<dbReference type="RefSeq" id="WP_151133874.1">
    <property type="nucleotide sequence ID" value="NZ_CP043311.1"/>
</dbReference>
<evidence type="ECO:0000313" key="3">
    <source>
        <dbReference type="Proteomes" id="UP000327179"/>
    </source>
</evidence>
<proteinExistence type="predicted"/>
<reference evidence="2 3" key="1">
    <citation type="submission" date="2019-08" db="EMBL/GenBank/DDBJ databases">
        <title>Whole-genome Sequencing of e-waste polymer degrading bacterium Pseudomonas sp. strain PE08.</title>
        <authorList>
            <person name="Kirdat K."/>
            <person name="Debbarma P."/>
            <person name="Narawade N."/>
            <person name="Suyal D."/>
            <person name="Thorat V."/>
            <person name="Shouche Y."/>
            <person name="Goel R."/>
            <person name="Yadav A."/>
        </authorList>
    </citation>
    <scope>NUCLEOTIDE SEQUENCE [LARGE SCALE GENOMIC DNA]</scope>
    <source>
        <strain evidence="2 3">PE08</strain>
    </source>
</reference>
<dbReference type="EMBL" id="CP043311">
    <property type="protein sequence ID" value="QEY63225.1"/>
    <property type="molecule type" value="Genomic_DNA"/>
</dbReference>
<feature type="signal peptide" evidence="1">
    <location>
        <begin position="1"/>
        <end position="19"/>
    </location>
</feature>
<evidence type="ECO:0000313" key="2">
    <source>
        <dbReference type="EMBL" id="QEY63225.1"/>
    </source>
</evidence>
<evidence type="ECO:0000256" key="1">
    <source>
        <dbReference type="SAM" id="SignalP"/>
    </source>
</evidence>
<feature type="chain" id="PRO_5023939093" evidence="1">
    <location>
        <begin position="20"/>
        <end position="249"/>
    </location>
</feature>
<dbReference type="Proteomes" id="UP000327179">
    <property type="component" value="Chromosome"/>
</dbReference>
<name>A0A5J6QN56_9GAMM</name>
<dbReference type="AlphaFoldDB" id="A0A5J6QN56"/>
<sequence>MRKRSLLFLLCLICPLTWGDGRSAGQLSEIISRSQLMCASAMVYFNPAERTPDPRGLNATYEHLNMMETYMVQLGQPEPLVQPLRAMKEVFDTLDRLPRAKRERYPELIQQLLGHQRQLRRAASTAYASAGPNPAAADLWAQSQALATLLLDYQVRLYPLPQKGGLTLTPAQAKELDLTIEQRFEALMARHVEHAEVLSKARASYLFVRPQLQQVASSGSAGSGGPEFYLNRASIDLDELAVAVPTPSP</sequence>
<protein>
    <submittedName>
        <fullName evidence="2">Uncharacterized protein</fullName>
    </submittedName>
</protein>